<dbReference type="GO" id="GO:0005743">
    <property type="term" value="C:mitochondrial inner membrane"/>
    <property type="evidence" value="ECO:0007669"/>
    <property type="project" value="UniProtKB-SubCell"/>
</dbReference>
<dbReference type="Gene3D" id="1.20.120.1780">
    <property type="entry name" value="UbiA prenyltransferase"/>
    <property type="match status" value="1"/>
</dbReference>
<dbReference type="NCBIfam" id="TIGR01474">
    <property type="entry name" value="ubiA_proteo"/>
    <property type="match status" value="1"/>
</dbReference>
<dbReference type="InterPro" id="IPR030470">
    <property type="entry name" value="UbiA_prenylTrfase_CS"/>
</dbReference>
<dbReference type="InterPro" id="IPR006370">
    <property type="entry name" value="HB_polyprenyltransferase-like"/>
</dbReference>
<dbReference type="GO" id="GO:0008299">
    <property type="term" value="P:isoprenoid biosynthetic process"/>
    <property type="evidence" value="ECO:0007669"/>
    <property type="project" value="UniProtKB-UniRule"/>
</dbReference>
<keyword evidence="11" id="KW-1185">Reference proteome</keyword>
<evidence type="ECO:0000256" key="1">
    <source>
        <dbReference type="ARBA" id="ARBA00001946"/>
    </source>
</evidence>
<comment type="cofactor">
    <cofactor evidence="1 10">
        <name>Mg(2+)</name>
        <dbReference type="ChEBI" id="CHEBI:18420"/>
    </cofactor>
</comment>
<dbReference type="Pfam" id="PF01040">
    <property type="entry name" value="UbiA"/>
    <property type="match status" value="1"/>
</dbReference>
<comment type="function">
    <text evidence="10">Catalyzes the prenylation of para-hydroxybenzoate (PHB) with an all-trans polyprenyl group. Mediates the second step in the final reaction sequence of coenzyme Q (CoQ) biosynthesis, which is the condensation of the polyisoprenoid side chain with PHB, generating the first membrane-bound Q intermediate.</text>
</comment>
<dbReference type="Gene3D" id="1.10.357.140">
    <property type="entry name" value="UbiA prenyltransferase"/>
    <property type="match status" value="1"/>
</dbReference>
<dbReference type="GO" id="GO:0008412">
    <property type="term" value="F:4-hydroxybenzoate polyprenyltransferase activity"/>
    <property type="evidence" value="ECO:0007669"/>
    <property type="project" value="UniProtKB-EC"/>
</dbReference>
<evidence type="ECO:0000313" key="11">
    <source>
        <dbReference type="Proteomes" id="UP000492821"/>
    </source>
</evidence>
<dbReference type="PANTHER" id="PTHR11048:SF28">
    <property type="entry name" value="4-HYDROXYBENZOATE POLYPRENYLTRANSFERASE, MITOCHONDRIAL"/>
    <property type="match status" value="1"/>
</dbReference>
<dbReference type="HAMAP" id="MF_01635">
    <property type="entry name" value="UbiA"/>
    <property type="match status" value="1"/>
</dbReference>
<dbReference type="CDD" id="cd13959">
    <property type="entry name" value="PT_UbiA_COQ2"/>
    <property type="match status" value="1"/>
</dbReference>
<comment type="pathway">
    <text evidence="10">Cofactor biosynthesis; ubiquinone biosynthesis.</text>
</comment>
<sequence>MLALRRVAPLCQPQRSCLLYATSSTWTAPRNWRQIVFSPAATLVQAAPDRSQPYLRLMRFDKPTGTFLLFWPGAWGIALATPAGHLPDLRLLGIFAAGSFLMRGAACTINDLWDRRFDALVARTADRPLASGALNTVQAIGLLAVLLSGSLGCLLLLNPLTVVIGMTAIIPTIAYPLAKRYTYWPQVALGATINYSAIMGFTAALSADAIANSSMIAILPLYASTIFWTLIYDTIYAHQDKEDDLKIGVKSSALCLQDRTKPWLAGFAAAMITNLSLAGAITGQSWPFYAAVSATAAQLTWQIATVNTNSRADCWTKFNSNQWVGALILAGLITGTFVKQ</sequence>
<dbReference type="AlphaFoldDB" id="A0A7E4V4Z0"/>
<dbReference type="EC" id="2.5.1.39" evidence="10"/>
<comment type="similarity">
    <text evidence="4 10">Belongs to the UbiA prenyltransferase family.</text>
</comment>
<keyword evidence="10" id="KW-0999">Mitochondrion inner membrane</keyword>
<evidence type="ECO:0000256" key="10">
    <source>
        <dbReference type="HAMAP-Rule" id="MF_03189"/>
    </source>
</evidence>
<dbReference type="GO" id="GO:0006744">
    <property type="term" value="P:ubiquinone biosynthetic process"/>
    <property type="evidence" value="ECO:0007669"/>
    <property type="project" value="UniProtKB-UniRule"/>
</dbReference>
<dbReference type="FunFam" id="1.20.120.1780:FF:000001">
    <property type="entry name" value="4-hydroxybenzoate octaprenyltransferase"/>
    <property type="match status" value="1"/>
</dbReference>
<feature type="transmembrane region" description="Helical" evidence="10">
    <location>
        <begin position="187"/>
        <end position="207"/>
    </location>
</feature>
<evidence type="ECO:0000256" key="8">
    <source>
        <dbReference type="ARBA" id="ARBA00023136"/>
    </source>
</evidence>
<organism evidence="11 12">
    <name type="scientific">Panagrellus redivivus</name>
    <name type="common">Microworm</name>
    <dbReference type="NCBI Taxonomy" id="6233"/>
    <lineage>
        <taxon>Eukaryota</taxon>
        <taxon>Metazoa</taxon>
        <taxon>Ecdysozoa</taxon>
        <taxon>Nematoda</taxon>
        <taxon>Chromadorea</taxon>
        <taxon>Rhabditida</taxon>
        <taxon>Tylenchina</taxon>
        <taxon>Panagrolaimomorpha</taxon>
        <taxon>Panagrolaimoidea</taxon>
        <taxon>Panagrolaimidae</taxon>
        <taxon>Panagrellus</taxon>
    </lineage>
</organism>
<dbReference type="InterPro" id="IPR044878">
    <property type="entry name" value="UbiA_sf"/>
</dbReference>
<comment type="catalytic activity">
    <reaction evidence="10">
        <text>an all-trans-polyprenyl diphosphate + 4-hydroxybenzoate = a 4-hydroxy-3-(all-trans-polyprenyl)benzoate + diphosphate</text>
        <dbReference type="Rhea" id="RHEA:44504"/>
        <dbReference type="Rhea" id="RHEA-COMP:9514"/>
        <dbReference type="Rhea" id="RHEA-COMP:9564"/>
        <dbReference type="ChEBI" id="CHEBI:17879"/>
        <dbReference type="ChEBI" id="CHEBI:33019"/>
        <dbReference type="ChEBI" id="CHEBI:58914"/>
        <dbReference type="ChEBI" id="CHEBI:78396"/>
        <dbReference type="EC" id="2.5.1.39"/>
    </reaction>
</comment>
<evidence type="ECO:0000256" key="9">
    <source>
        <dbReference type="ARBA" id="ARBA00023229"/>
    </source>
</evidence>
<evidence type="ECO:0000256" key="2">
    <source>
        <dbReference type="ARBA" id="ARBA00004141"/>
    </source>
</evidence>
<feature type="transmembrane region" description="Helical" evidence="10">
    <location>
        <begin position="89"/>
        <end position="109"/>
    </location>
</feature>
<dbReference type="Proteomes" id="UP000492821">
    <property type="component" value="Unassembled WGS sequence"/>
</dbReference>
<reference evidence="11" key="1">
    <citation type="journal article" date="2013" name="Genetics">
        <title>The draft genome and transcriptome of Panagrellus redivivus are shaped by the harsh demands of a free-living lifestyle.</title>
        <authorList>
            <person name="Srinivasan J."/>
            <person name="Dillman A.R."/>
            <person name="Macchietto M.G."/>
            <person name="Heikkinen L."/>
            <person name="Lakso M."/>
            <person name="Fracchia K.M."/>
            <person name="Antoshechkin I."/>
            <person name="Mortazavi A."/>
            <person name="Wong G."/>
            <person name="Sternberg P.W."/>
        </authorList>
    </citation>
    <scope>NUCLEOTIDE SEQUENCE [LARGE SCALE GENOMIC DNA]</scope>
    <source>
        <strain evidence="11">MT8872</strain>
    </source>
</reference>
<dbReference type="PANTHER" id="PTHR11048">
    <property type="entry name" value="PRENYLTRANSFERASES"/>
    <property type="match status" value="1"/>
</dbReference>
<keyword evidence="5 10" id="KW-0808">Transferase</keyword>
<feature type="transmembrane region" description="Helical" evidence="10">
    <location>
        <begin position="65"/>
        <end position="83"/>
    </location>
</feature>
<protein>
    <recommendedName>
        <fullName evidence="10">4-hydroxybenzoate polyprenyltransferase, mitochondrial</fullName>
        <shortName evidence="10">4-HB polyprenyltransferase</shortName>
        <ecNumber evidence="10">2.5.1.39</ecNumber>
    </recommendedName>
    <alternativeName>
        <fullName evidence="10">Para-hydroxybenzoate--polyprenyltransferase</fullName>
        <shortName evidence="10">PHB:PPT</shortName>
        <shortName evidence="10">PHB:polyprenyltransferase</shortName>
    </alternativeName>
</protein>
<keyword evidence="8 10" id="KW-0472">Membrane</keyword>
<comment type="pathway">
    <text evidence="3">Secondary metabolite biosynthesis.</text>
</comment>
<evidence type="ECO:0000256" key="6">
    <source>
        <dbReference type="ARBA" id="ARBA00022692"/>
    </source>
</evidence>
<dbReference type="WBParaSite" id="Pan_g16323.t1">
    <property type="protein sequence ID" value="Pan_g16323.t1"/>
    <property type="gene ID" value="Pan_g16323"/>
</dbReference>
<feature type="transmembrane region" description="Helical" evidence="10">
    <location>
        <begin position="129"/>
        <end position="149"/>
    </location>
</feature>
<keyword evidence="9 10" id="KW-0414">Isoprene biosynthesis</keyword>
<evidence type="ECO:0000256" key="5">
    <source>
        <dbReference type="ARBA" id="ARBA00022679"/>
    </source>
</evidence>
<dbReference type="FunFam" id="1.10.357.140:FF:000008">
    <property type="entry name" value="4-hydroxybenzoate octaprenyltransferase"/>
    <property type="match status" value="1"/>
</dbReference>
<keyword evidence="10" id="KW-0831">Ubiquinone biosynthesis</keyword>
<reference evidence="12" key="2">
    <citation type="submission" date="2020-10" db="UniProtKB">
        <authorList>
            <consortium name="WormBaseParasite"/>
        </authorList>
    </citation>
    <scope>IDENTIFICATION</scope>
</reference>
<keyword evidence="6 10" id="KW-0812">Transmembrane</keyword>
<dbReference type="InterPro" id="IPR039653">
    <property type="entry name" value="Prenyltransferase"/>
</dbReference>
<dbReference type="InterPro" id="IPR000537">
    <property type="entry name" value="UbiA_prenyltransferase"/>
</dbReference>
<evidence type="ECO:0000313" key="12">
    <source>
        <dbReference type="WBParaSite" id="Pan_g16323.t1"/>
    </source>
</evidence>
<evidence type="ECO:0000256" key="3">
    <source>
        <dbReference type="ARBA" id="ARBA00005179"/>
    </source>
</evidence>
<accession>A0A7E4V4Z0</accession>
<dbReference type="PROSITE" id="PS00943">
    <property type="entry name" value="UBIA"/>
    <property type="match status" value="1"/>
</dbReference>
<evidence type="ECO:0000256" key="4">
    <source>
        <dbReference type="ARBA" id="ARBA00005985"/>
    </source>
</evidence>
<name>A0A7E4V4Z0_PANRE</name>
<evidence type="ECO:0000256" key="7">
    <source>
        <dbReference type="ARBA" id="ARBA00022989"/>
    </source>
</evidence>
<dbReference type="UniPathway" id="UPA00232"/>
<keyword evidence="10" id="KW-0496">Mitochondrion</keyword>
<proteinExistence type="inferred from homology"/>
<feature type="transmembrane region" description="Helical" evidence="10">
    <location>
        <begin position="155"/>
        <end position="175"/>
    </location>
</feature>
<feature type="transmembrane region" description="Helical" evidence="10">
    <location>
        <begin position="213"/>
        <end position="232"/>
    </location>
</feature>
<keyword evidence="7 10" id="KW-1133">Transmembrane helix</keyword>
<comment type="subcellular location">
    <subcellularLocation>
        <location evidence="2">Membrane</location>
        <topology evidence="2">Multi-pass membrane protein</topology>
    </subcellularLocation>
    <subcellularLocation>
        <location evidence="10">Mitochondrion inner membrane</location>
        <topology evidence="10">Multi-pass membrane protein</topology>
        <orientation evidence="10">Matrix side</orientation>
    </subcellularLocation>
</comment>